<dbReference type="GO" id="GO:0000155">
    <property type="term" value="F:phosphorelay sensor kinase activity"/>
    <property type="evidence" value="ECO:0007669"/>
    <property type="project" value="InterPro"/>
</dbReference>
<keyword evidence="3" id="KW-0175">Coiled coil</keyword>
<dbReference type="InterPro" id="IPR011006">
    <property type="entry name" value="CheY-like_superfamily"/>
</dbReference>
<feature type="domain" description="PAS" evidence="7">
    <location>
        <begin position="781"/>
        <end position="854"/>
    </location>
</feature>
<feature type="compositionally biased region" description="Basic and acidic residues" evidence="4">
    <location>
        <begin position="117"/>
        <end position="126"/>
    </location>
</feature>
<dbReference type="InterPro" id="IPR003594">
    <property type="entry name" value="HATPase_dom"/>
</dbReference>
<dbReference type="Pfam" id="PF13426">
    <property type="entry name" value="PAS_9"/>
    <property type="match status" value="1"/>
</dbReference>
<dbReference type="PROSITE" id="PS50109">
    <property type="entry name" value="HIS_KIN"/>
    <property type="match status" value="1"/>
</dbReference>
<dbReference type="Pfam" id="PF00072">
    <property type="entry name" value="Response_reg"/>
    <property type="match status" value="1"/>
</dbReference>
<dbReference type="EMBL" id="MU853811">
    <property type="protein sequence ID" value="KAK3939460.1"/>
    <property type="molecule type" value="Genomic_DNA"/>
</dbReference>
<dbReference type="Proteomes" id="UP001303473">
    <property type="component" value="Unassembled WGS sequence"/>
</dbReference>
<feature type="compositionally biased region" description="Polar residues" evidence="4">
    <location>
        <begin position="1343"/>
        <end position="1356"/>
    </location>
</feature>
<feature type="domain" description="Response regulatory" evidence="6">
    <location>
        <begin position="1364"/>
        <end position="1531"/>
    </location>
</feature>
<feature type="compositionally biased region" description="Low complexity" evidence="4">
    <location>
        <begin position="1327"/>
        <end position="1342"/>
    </location>
</feature>
<evidence type="ECO:0000259" key="5">
    <source>
        <dbReference type="PROSITE" id="PS50109"/>
    </source>
</evidence>
<dbReference type="Pfam" id="PF26131">
    <property type="entry name" value="PAS-like"/>
    <property type="match status" value="1"/>
</dbReference>
<gene>
    <name evidence="8" type="ORF">QBC46DRAFT_437966</name>
</gene>
<dbReference type="CDD" id="cd16922">
    <property type="entry name" value="HATPase_EvgS-ArcB-TorS-like"/>
    <property type="match status" value="1"/>
</dbReference>
<evidence type="ECO:0000259" key="7">
    <source>
        <dbReference type="PROSITE" id="PS50112"/>
    </source>
</evidence>
<dbReference type="SMART" id="SM00091">
    <property type="entry name" value="PAS"/>
    <property type="match status" value="3"/>
</dbReference>
<proteinExistence type="predicted"/>
<dbReference type="Gene3D" id="3.40.50.2300">
    <property type="match status" value="1"/>
</dbReference>
<dbReference type="InterPro" id="IPR001789">
    <property type="entry name" value="Sig_transdc_resp-reg_receiver"/>
</dbReference>
<feature type="region of interest" description="Disordered" evidence="4">
    <location>
        <begin position="1327"/>
        <end position="1356"/>
    </location>
</feature>
<organism evidence="8 9">
    <name type="scientific">Diplogelasinospora grovesii</name>
    <dbReference type="NCBI Taxonomy" id="303347"/>
    <lineage>
        <taxon>Eukaryota</taxon>
        <taxon>Fungi</taxon>
        <taxon>Dikarya</taxon>
        <taxon>Ascomycota</taxon>
        <taxon>Pezizomycotina</taxon>
        <taxon>Sordariomycetes</taxon>
        <taxon>Sordariomycetidae</taxon>
        <taxon>Sordariales</taxon>
        <taxon>Diplogelasinosporaceae</taxon>
        <taxon>Diplogelasinospora</taxon>
    </lineage>
</organism>
<dbReference type="InterPro" id="IPR004358">
    <property type="entry name" value="Sig_transdc_His_kin-like_C"/>
</dbReference>
<dbReference type="Pfam" id="PF13188">
    <property type="entry name" value="PAS_8"/>
    <property type="match status" value="1"/>
</dbReference>
<evidence type="ECO:0000256" key="4">
    <source>
        <dbReference type="SAM" id="MobiDB-lite"/>
    </source>
</evidence>
<dbReference type="SUPFAM" id="SSF47384">
    <property type="entry name" value="Homodimeric domain of signal transducing histidine kinase"/>
    <property type="match status" value="1"/>
</dbReference>
<name>A0AAN6N5B5_9PEZI</name>
<dbReference type="InterPro" id="IPR050956">
    <property type="entry name" value="2C_system_His_kinase"/>
</dbReference>
<dbReference type="NCBIfam" id="TIGR00229">
    <property type="entry name" value="sensory_box"/>
    <property type="match status" value="1"/>
</dbReference>
<dbReference type="PROSITE" id="PS50110">
    <property type="entry name" value="RESPONSE_REGULATORY"/>
    <property type="match status" value="1"/>
</dbReference>
<evidence type="ECO:0000256" key="3">
    <source>
        <dbReference type="SAM" id="Coils"/>
    </source>
</evidence>
<dbReference type="SUPFAM" id="SSF55785">
    <property type="entry name" value="PYP-like sensor domain (PAS domain)"/>
    <property type="match status" value="2"/>
</dbReference>
<dbReference type="SUPFAM" id="SSF52172">
    <property type="entry name" value="CheY-like"/>
    <property type="match status" value="2"/>
</dbReference>
<feature type="modified residue" description="4-aspartylphosphate" evidence="2">
    <location>
        <position position="1459"/>
    </location>
</feature>
<dbReference type="InterPro" id="IPR000014">
    <property type="entry name" value="PAS"/>
</dbReference>
<feature type="compositionally biased region" description="Polar residues" evidence="4">
    <location>
        <begin position="182"/>
        <end position="191"/>
    </location>
</feature>
<dbReference type="PANTHER" id="PTHR43719">
    <property type="entry name" value="TWO-COMPONENT HISTIDINE KINASE"/>
    <property type="match status" value="1"/>
</dbReference>
<dbReference type="Pfam" id="PF02518">
    <property type="entry name" value="HATPase_c"/>
    <property type="match status" value="1"/>
</dbReference>
<dbReference type="SMART" id="SM00387">
    <property type="entry name" value="HATPase_c"/>
    <property type="match status" value="1"/>
</dbReference>
<evidence type="ECO:0000313" key="8">
    <source>
        <dbReference type="EMBL" id="KAK3939460.1"/>
    </source>
</evidence>
<dbReference type="CDD" id="cd00082">
    <property type="entry name" value="HisKA"/>
    <property type="match status" value="1"/>
</dbReference>
<dbReference type="SUPFAM" id="SSF55874">
    <property type="entry name" value="ATPase domain of HSP90 chaperone/DNA topoisomerase II/histidine kinase"/>
    <property type="match status" value="1"/>
</dbReference>
<dbReference type="SMART" id="SM00448">
    <property type="entry name" value="REC"/>
    <property type="match status" value="1"/>
</dbReference>
<dbReference type="Gene3D" id="3.30.450.20">
    <property type="entry name" value="PAS domain"/>
    <property type="match status" value="3"/>
</dbReference>
<evidence type="ECO:0000256" key="1">
    <source>
        <dbReference type="ARBA" id="ARBA00022553"/>
    </source>
</evidence>
<dbReference type="PRINTS" id="PR00344">
    <property type="entry name" value="BCTRLSENSOR"/>
</dbReference>
<evidence type="ECO:0000259" key="6">
    <source>
        <dbReference type="PROSITE" id="PS50110"/>
    </source>
</evidence>
<dbReference type="InterPro" id="IPR035965">
    <property type="entry name" value="PAS-like_dom_sf"/>
</dbReference>
<feature type="coiled-coil region" evidence="3">
    <location>
        <begin position="904"/>
        <end position="934"/>
    </location>
</feature>
<feature type="region of interest" description="Disordered" evidence="4">
    <location>
        <begin position="181"/>
        <end position="210"/>
    </location>
</feature>
<dbReference type="CDD" id="cd00130">
    <property type="entry name" value="PAS"/>
    <property type="match status" value="2"/>
</dbReference>
<dbReference type="InterPro" id="IPR036890">
    <property type="entry name" value="HATPase_C_sf"/>
</dbReference>
<dbReference type="CDD" id="cd17546">
    <property type="entry name" value="REC_hyHK_CKI1_RcsC-like"/>
    <property type="match status" value="1"/>
</dbReference>
<dbReference type="InterPro" id="IPR058846">
    <property type="entry name" value="PAS-like"/>
</dbReference>
<dbReference type="PROSITE" id="PS50112">
    <property type="entry name" value="PAS"/>
    <property type="match status" value="1"/>
</dbReference>
<dbReference type="Gene3D" id="1.10.287.130">
    <property type="match status" value="1"/>
</dbReference>
<feature type="region of interest" description="Disordered" evidence="4">
    <location>
        <begin position="115"/>
        <end position="145"/>
    </location>
</feature>
<dbReference type="Gene3D" id="3.30.565.10">
    <property type="entry name" value="Histidine kinase-like ATPase, C-terminal domain"/>
    <property type="match status" value="1"/>
</dbReference>
<keyword evidence="8" id="KW-0418">Kinase</keyword>
<dbReference type="InterPro" id="IPR005467">
    <property type="entry name" value="His_kinase_dom"/>
</dbReference>
<comment type="caution">
    <text evidence="8">The sequence shown here is derived from an EMBL/GenBank/DDBJ whole genome shotgun (WGS) entry which is preliminary data.</text>
</comment>
<keyword evidence="1 2" id="KW-0597">Phosphoprotein</keyword>
<protein>
    <submittedName>
        <fullName evidence="8">Histidine kinase</fullName>
    </submittedName>
</protein>
<dbReference type="InterPro" id="IPR003661">
    <property type="entry name" value="HisK_dim/P_dom"/>
</dbReference>
<accession>A0AAN6N5B5</accession>
<sequence>MSSPSSLGAGIIDLLEADPRPSFIVALTPHPPTIVYHNPALGCHKYLLDVVTSPLQSNPELYAWVSSAPPPWSSTPPTNDRLTSPSFSCSGVLWTRSLIPQHQIVVIGANEQAPSAERPRKIRLDVSDASDVTGREASASPAKRVMPADRRTLGLMTTPVSPLPAQGSFDPGFRHELFAQSAPISQRTKPTSGAPAANLKESTSAGSLDPVQSLRRSVTDPAGWILPDIMSEQRPFLEVIHGVDWAATPLGPMKSWPLRLEQTFNQILADSRPIAIYWGPTYTTIYNEAFSRLCGSKHPTLLGLTVEDAWSEAGQRLKDIMQSIATKQRIIVEDEWRFFVQRESDAEGGPNWLEETYLKWSLTPITENSQCLGFMHPVLETTSMRLWERRMKMLIDLGEVLVTARDVKSYWEKTIHELGAVEPRYDIPLAILYSVEDDPEAMSVTTPTTSSSSSSHEANKVWRLAGALGVPQGHPIAPDTLALRTEDGGVCSLFREALTAQHPLLLQTRDGTLPEALLEGLQWRGFEGDACRAAVILSIRPTKEENAMGLLLLGLNPRRPYDNDYRQYISLLSQKLTTSLASIVLLEEEARRGRNAAEQAAYDQAMLKEKLAFQTREANESMQRFEAVAEFVPVGMCFGDPEGNITFANDAWYKITGCPGTGPIESQGFLSCVREEDRQVIVDAYARLKTAQNMAVEFEFRVTRQHPGFDVAPPPLTRNSPSFEKAGLHLVSIDDTKERHVLATAKAERASDGSIIRILTCLTDVTAHKQAAEEAGRRAQQAENLKRMAEFATVGMYDMDLHGRLLGANDVFFEMCGLEKVDPADVVVRPWETCVYPEDYSILTEKLQKMVLEDKVQNVEVRLKTTYTAEDGAGHKVVVPRWVQATLMPVGTGEGVVQSFMGCLSDVSLQKWQLEREKQRKEEAIESKRQQENFIDMTSHEMRNPLGAIIHCADAIIATLTRVQELVGDDNGPQMWNHAAAAAAAGTVDYAAAKPCYFANDGVTLSDMTKDPGIHGDALAAAVNGRFAATAADYRSSPSRSEVCELLESSIDSAETIVGCAQHQKRIVDDILTMSKLDSKLLAVTPITVDPIQMVQEAFKMFAIEARRVDIDLSMVVDQSYRDLGIRYLDFDPSRLKQVIINLLTNALKFTKSGPTRNVSLAISASLRRPTEATGSVQFIPRSQESCDEDYDQPALRDRGDPIFLMFEVKDTGQGLTEEEKKSLFQRFVQASSRTHVKYGGSGLGLFISRRLTEMQNGAIGVASQPGVGSTFAFYIEAYVPSEAAIREAEAAGLAAKTARSTAALGGGFPGAINCRGLRAASGFAGASGSTTPTSLSRPTSLAGTSNSSSDASVTQAAPPEIKGVLVVEDNLINQHITRRGLMNMGFTVDVANHGVECLEKLRRTDRYAPAAAARTVGDGGNFEKDCEGRNDGNVSSSNGGAAAGQAAPRFPLSVILMDIEMPIQDGLTCTRNIRQLEREGKITGGRLPIIAVSANARLEQIVEAKEAGCDDVLVKPYRMPELYDKMQAVIGNIAAAQQTTTTQNQSAQAAIPPSSACF</sequence>
<keyword evidence="8" id="KW-0808">Transferase</keyword>
<feature type="domain" description="Histidine kinase" evidence="5">
    <location>
        <begin position="1066"/>
        <end position="1280"/>
    </location>
</feature>
<dbReference type="InterPro" id="IPR036097">
    <property type="entry name" value="HisK_dim/P_sf"/>
</dbReference>
<evidence type="ECO:0000256" key="2">
    <source>
        <dbReference type="PROSITE-ProRule" id="PRU00169"/>
    </source>
</evidence>
<keyword evidence="9" id="KW-1185">Reference proteome</keyword>
<reference evidence="9" key="1">
    <citation type="journal article" date="2023" name="Mol. Phylogenet. Evol.">
        <title>Genome-scale phylogeny and comparative genomics of the fungal order Sordariales.</title>
        <authorList>
            <person name="Hensen N."/>
            <person name="Bonometti L."/>
            <person name="Westerberg I."/>
            <person name="Brannstrom I.O."/>
            <person name="Guillou S."/>
            <person name="Cros-Aarteil S."/>
            <person name="Calhoun S."/>
            <person name="Haridas S."/>
            <person name="Kuo A."/>
            <person name="Mondo S."/>
            <person name="Pangilinan J."/>
            <person name="Riley R."/>
            <person name="LaButti K."/>
            <person name="Andreopoulos B."/>
            <person name="Lipzen A."/>
            <person name="Chen C."/>
            <person name="Yan M."/>
            <person name="Daum C."/>
            <person name="Ng V."/>
            <person name="Clum A."/>
            <person name="Steindorff A."/>
            <person name="Ohm R.A."/>
            <person name="Martin F."/>
            <person name="Silar P."/>
            <person name="Natvig D.O."/>
            <person name="Lalanne C."/>
            <person name="Gautier V."/>
            <person name="Ament-Velasquez S.L."/>
            <person name="Kruys A."/>
            <person name="Hutchinson M.I."/>
            <person name="Powell A.J."/>
            <person name="Barry K."/>
            <person name="Miller A.N."/>
            <person name="Grigoriev I.V."/>
            <person name="Debuchy R."/>
            <person name="Gladieux P."/>
            <person name="Hiltunen Thoren M."/>
            <person name="Johannesson H."/>
        </authorList>
    </citation>
    <scope>NUCLEOTIDE SEQUENCE [LARGE SCALE GENOMIC DNA]</scope>
    <source>
        <strain evidence="9">CBS 340.73</strain>
    </source>
</reference>
<dbReference type="PANTHER" id="PTHR43719:SF30">
    <property type="entry name" value="TWO-COMPONENT SYSTEM RESPONSE REGULATOR"/>
    <property type="match status" value="1"/>
</dbReference>
<evidence type="ECO:0000313" key="9">
    <source>
        <dbReference type="Proteomes" id="UP001303473"/>
    </source>
</evidence>